<reference evidence="1 2" key="1">
    <citation type="submission" date="2021-12" db="EMBL/GenBank/DDBJ databases">
        <title>Discovery of the Pendulisporaceae a myxobacterial family with distinct sporulation behavior and unique specialized metabolism.</title>
        <authorList>
            <person name="Garcia R."/>
            <person name="Popoff A."/>
            <person name="Bader C.D."/>
            <person name="Loehr J."/>
            <person name="Walesch S."/>
            <person name="Walt C."/>
            <person name="Boldt J."/>
            <person name="Bunk B."/>
            <person name="Haeckl F.J.F.P.J."/>
            <person name="Gunesch A.P."/>
            <person name="Birkelbach J."/>
            <person name="Nuebel U."/>
            <person name="Pietschmann T."/>
            <person name="Bach T."/>
            <person name="Mueller R."/>
        </authorList>
    </citation>
    <scope>NUCLEOTIDE SEQUENCE [LARGE SCALE GENOMIC DNA]</scope>
    <source>
        <strain evidence="1 2">MSr12523</strain>
    </source>
</reference>
<dbReference type="PROSITE" id="PS51257">
    <property type="entry name" value="PROKAR_LIPOPROTEIN"/>
    <property type="match status" value="1"/>
</dbReference>
<evidence type="ECO:0000313" key="1">
    <source>
        <dbReference type="EMBL" id="WXA93862.1"/>
    </source>
</evidence>
<sequence>MPGSPNKVLNSVQMVAGCDFHRTAPPFVPVLPFAPHVVAYCIGWSFTGASKKAPTVSAGWGRALGRQHDIGPGVYHFWPNALLPLIWAGAGNKAEFAAGTVKIPTGRMAVSLIPWVGLNLQLDCQDFPIPPAPTSICIASFNTVRAGFTGMDALGGALAMLFDSAYVWVLNGVLSFGGSALSNAMQKGLSGCTSGVLRSISRMGFVSPSFVRTAAYWLSTEAREFWTSAPNAIPAVASYLLSTFGVGSPLGYSGSYTPGGSWSGGANDAINDYVSPSPTGR</sequence>
<organism evidence="1 2">
    <name type="scientific">Pendulispora brunnea</name>
    <dbReference type="NCBI Taxonomy" id="2905690"/>
    <lineage>
        <taxon>Bacteria</taxon>
        <taxon>Pseudomonadati</taxon>
        <taxon>Myxococcota</taxon>
        <taxon>Myxococcia</taxon>
        <taxon>Myxococcales</taxon>
        <taxon>Sorangiineae</taxon>
        <taxon>Pendulisporaceae</taxon>
        <taxon>Pendulispora</taxon>
    </lineage>
</organism>
<gene>
    <name evidence="1" type="ORF">LZC95_46335</name>
</gene>
<name>A0ABZ2K959_9BACT</name>
<accession>A0ABZ2K959</accession>
<evidence type="ECO:0000313" key="2">
    <source>
        <dbReference type="Proteomes" id="UP001379533"/>
    </source>
</evidence>
<dbReference type="RefSeq" id="WP_394844462.1">
    <property type="nucleotide sequence ID" value="NZ_CP089982.1"/>
</dbReference>
<protein>
    <submittedName>
        <fullName evidence="1">Uncharacterized protein</fullName>
    </submittedName>
</protein>
<dbReference type="Proteomes" id="UP001379533">
    <property type="component" value="Chromosome"/>
</dbReference>
<keyword evidence="2" id="KW-1185">Reference proteome</keyword>
<dbReference type="EMBL" id="CP089982">
    <property type="protein sequence ID" value="WXA93862.1"/>
    <property type="molecule type" value="Genomic_DNA"/>
</dbReference>
<proteinExistence type="predicted"/>